<protein>
    <submittedName>
        <fullName evidence="2">Uncharacterized protein</fullName>
    </submittedName>
</protein>
<organism evidence="2 3">
    <name type="scientific">Hibiscus sabdariffa</name>
    <name type="common">roselle</name>
    <dbReference type="NCBI Taxonomy" id="183260"/>
    <lineage>
        <taxon>Eukaryota</taxon>
        <taxon>Viridiplantae</taxon>
        <taxon>Streptophyta</taxon>
        <taxon>Embryophyta</taxon>
        <taxon>Tracheophyta</taxon>
        <taxon>Spermatophyta</taxon>
        <taxon>Magnoliopsida</taxon>
        <taxon>eudicotyledons</taxon>
        <taxon>Gunneridae</taxon>
        <taxon>Pentapetalae</taxon>
        <taxon>rosids</taxon>
        <taxon>malvids</taxon>
        <taxon>Malvales</taxon>
        <taxon>Malvaceae</taxon>
        <taxon>Malvoideae</taxon>
        <taxon>Hibiscus</taxon>
    </lineage>
</organism>
<dbReference type="Proteomes" id="UP001396334">
    <property type="component" value="Unassembled WGS sequence"/>
</dbReference>
<feature type="region of interest" description="Disordered" evidence="1">
    <location>
        <begin position="111"/>
        <end position="139"/>
    </location>
</feature>
<feature type="compositionally biased region" description="Low complexity" evidence="1">
    <location>
        <begin position="112"/>
        <end position="121"/>
    </location>
</feature>
<comment type="caution">
    <text evidence="2">The sequence shown here is derived from an EMBL/GenBank/DDBJ whole genome shotgun (WGS) entry which is preliminary data.</text>
</comment>
<feature type="region of interest" description="Disordered" evidence="1">
    <location>
        <begin position="19"/>
        <end position="68"/>
    </location>
</feature>
<accession>A0ABR2PS40</accession>
<keyword evidence="3" id="KW-1185">Reference proteome</keyword>
<dbReference type="EMBL" id="JBBPBN010000052">
    <property type="protein sequence ID" value="KAK8991158.1"/>
    <property type="molecule type" value="Genomic_DNA"/>
</dbReference>
<proteinExistence type="predicted"/>
<reference evidence="2 3" key="1">
    <citation type="journal article" date="2024" name="G3 (Bethesda)">
        <title>Genome assembly of Hibiscus sabdariffa L. provides insights into metabolisms of medicinal natural products.</title>
        <authorList>
            <person name="Kim T."/>
        </authorList>
    </citation>
    <scope>NUCLEOTIDE SEQUENCE [LARGE SCALE GENOMIC DNA]</scope>
    <source>
        <strain evidence="2">TK-2024</strain>
        <tissue evidence="2">Old leaves</tissue>
    </source>
</reference>
<evidence type="ECO:0000256" key="1">
    <source>
        <dbReference type="SAM" id="MobiDB-lite"/>
    </source>
</evidence>
<evidence type="ECO:0000313" key="3">
    <source>
        <dbReference type="Proteomes" id="UP001396334"/>
    </source>
</evidence>
<name>A0ABR2PS40_9ROSI</name>
<sequence length="139" mass="15566">MTTNEQGKDTVLFSWARGGRLGPRRVERSPDGAELTPKQKWGGSDGYGGDTHQRRRTKMGGGQVKDDGGLRAREFSRLAGKEEQIDFLYGNFVERETVFESSLQFKDEIRRTTPSHTSPTSENVAHNTVSVRFDGEGHH</sequence>
<gene>
    <name evidence="2" type="ORF">V6N11_062182</name>
</gene>
<evidence type="ECO:0000313" key="2">
    <source>
        <dbReference type="EMBL" id="KAK8991158.1"/>
    </source>
</evidence>